<keyword evidence="1" id="KW-1133">Transmembrane helix</keyword>
<sequence length="178" mass="21237">MRYCTGEAEAVSTSRRSLITISDEVYVQYLQQQLQVEVCLLFLQHLKEEVHLQEEVLLQCLQHNMQTEVHMLFTHELREKWQQLQHDVQQQEQAREQRFKDRMYLKFIISLFLYFRLIVIMVENSVISEHPEVLIVSTLGLVFCYDCIYKPTDLIADNSLRMVMKPGVKERMKLIAEE</sequence>
<evidence type="ECO:0000313" key="2">
    <source>
        <dbReference type="EMBL" id="KAD4386228.1"/>
    </source>
</evidence>
<evidence type="ECO:0000256" key="1">
    <source>
        <dbReference type="SAM" id="Phobius"/>
    </source>
</evidence>
<protein>
    <submittedName>
        <fullName evidence="2">Uncharacterized protein</fullName>
    </submittedName>
</protein>
<proteinExistence type="predicted"/>
<keyword evidence="1" id="KW-0472">Membrane</keyword>
<dbReference type="AlphaFoldDB" id="A0A5N6NA56"/>
<accession>A0A5N6NA56</accession>
<organism evidence="2 3">
    <name type="scientific">Mikania micrantha</name>
    <name type="common">bitter vine</name>
    <dbReference type="NCBI Taxonomy" id="192012"/>
    <lineage>
        <taxon>Eukaryota</taxon>
        <taxon>Viridiplantae</taxon>
        <taxon>Streptophyta</taxon>
        <taxon>Embryophyta</taxon>
        <taxon>Tracheophyta</taxon>
        <taxon>Spermatophyta</taxon>
        <taxon>Magnoliopsida</taxon>
        <taxon>eudicotyledons</taxon>
        <taxon>Gunneridae</taxon>
        <taxon>Pentapetalae</taxon>
        <taxon>asterids</taxon>
        <taxon>campanulids</taxon>
        <taxon>Asterales</taxon>
        <taxon>Asteraceae</taxon>
        <taxon>Asteroideae</taxon>
        <taxon>Heliantheae alliance</taxon>
        <taxon>Eupatorieae</taxon>
        <taxon>Mikania</taxon>
    </lineage>
</organism>
<evidence type="ECO:0000313" key="3">
    <source>
        <dbReference type="Proteomes" id="UP000326396"/>
    </source>
</evidence>
<dbReference type="Proteomes" id="UP000326396">
    <property type="component" value="Linkage Group LG3"/>
</dbReference>
<comment type="caution">
    <text evidence="2">The sequence shown here is derived from an EMBL/GenBank/DDBJ whole genome shotgun (WGS) entry which is preliminary data.</text>
</comment>
<name>A0A5N6NA56_9ASTR</name>
<keyword evidence="3" id="KW-1185">Reference proteome</keyword>
<feature type="transmembrane region" description="Helical" evidence="1">
    <location>
        <begin position="103"/>
        <end position="122"/>
    </location>
</feature>
<reference evidence="2 3" key="1">
    <citation type="submission" date="2019-05" db="EMBL/GenBank/DDBJ databases">
        <title>Mikania micrantha, genome provides insights into the molecular mechanism of rapid growth.</title>
        <authorList>
            <person name="Liu B."/>
        </authorList>
    </citation>
    <scope>NUCLEOTIDE SEQUENCE [LARGE SCALE GENOMIC DNA]</scope>
    <source>
        <strain evidence="2">NLD-2019</strain>
        <tissue evidence="2">Leaf</tissue>
    </source>
</reference>
<dbReference type="EMBL" id="SZYD01000013">
    <property type="protein sequence ID" value="KAD4386228.1"/>
    <property type="molecule type" value="Genomic_DNA"/>
</dbReference>
<keyword evidence="1" id="KW-0812">Transmembrane</keyword>
<gene>
    <name evidence="2" type="ORF">E3N88_26397</name>
</gene>